<dbReference type="SUPFAM" id="SSF52833">
    <property type="entry name" value="Thioredoxin-like"/>
    <property type="match status" value="1"/>
</dbReference>
<evidence type="ECO:0000313" key="4">
    <source>
        <dbReference type="EMBL" id="CAD8255624.1"/>
    </source>
</evidence>
<dbReference type="SMART" id="SM00594">
    <property type="entry name" value="UAS"/>
    <property type="match status" value="1"/>
</dbReference>
<dbReference type="EMBL" id="HBEA01006642">
    <property type="protein sequence ID" value="CAD8255624.1"/>
    <property type="molecule type" value="Transcribed_RNA"/>
</dbReference>
<dbReference type="Pfam" id="PF00789">
    <property type="entry name" value="UBX"/>
    <property type="match status" value="1"/>
</dbReference>
<organism evidence="4">
    <name type="scientific">Pinguiococcus pyrenoidosus</name>
    <dbReference type="NCBI Taxonomy" id="172671"/>
    <lineage>
        <taxon>Eukaryota</taxon>
        <taxon>Sar</taxon>
        <taxon>Stramenopiles</taxon>
        <taxon>Ochrophyta</taxon>
        <taxon>Pinguiophyceae</taxon>
        <taxon>Pinguiochrysidales</taxon>
        <taxon>Pinguiochrysidaceae</taxon>
        <taxon>Pinguiococcus</taxon>
    </lineage>
</organism>
<dbReference type="SMART" id="SM00166">
    <property type="entry name" value="UBX"/>
    <property type="match status" value="1"/>
</dbReference>
<gene>
    <name evidence="4" type="ORF">PPYR1160_LOCUS5116</name>
</gene>
<accession>A0A7R9U6G3</accession>
<feature type="region of interest" description="Disordered" evidence="2">
    <location>
        <begin position="241"/>
        <end position="266"/>
    </location>
</feature>
<dbReference type="AlphaFoldDB" id="A0A7R9U6G3"/>
<feature type="domain" description="UBX" evidence="3">
    <location>
        <begin position="384"/>
        <end position="463"/>
    </location>
</feature>
<dbReference type="Gene3D" id="3.40.30.10">
    <property type="entry name" value="Glutaredoxin"/>
    <property type="match status" value="1"/>
</dbReference>
<protein>
    <recommendedName>
        <fullName evidence="3">UBX domain-containing protein</fullName>
    </recommendedName>
</protein>
<evidence type="ECO:0000259" key="3">
    <source>
        <dbReference type="PROSITE" id="PS50033"/>
    </source>
</evidence>
<dbReference type="InterPro" id="IPR029071">
    <property type="entry name" value="Ubiquitin-like_domsf"/>
</dbReference>
<dbReference type="GO" id="GO:0043130">
    <property type="term" value="F:ubiquitin binding"/>
    <property type="evidence" value="ECO:0007669"/>
    <property type="project" value="TreeGrafter"/>
</dbReference>
<feature type="region of interest" description="Disordered" evidence="2">
    <location>
        <begin position="321"/>
        <end position="362"/>
    </location>
</feature>
<evidence type="ECO:0000256" key="1">
    <source>
        <dbReference type="ARBA" id="ARBA00023054"/>
    </source>
</evidence>
<dbReference type="GO" id="GO:0036503">
    <property type="term" value="P:ERAD pathway"/>
    <property type="evidence" value="ECO:0007669"/>
    <property type="project" value="TreeGrafter"/>
</dbReference>
<dbReference type="PANTHER" id="PTHR23322:SF1">
    <property type="entry name" value="FAS-ASSOCIATED FACTOR 2"/>
    <property type="match status" value="1"/>
</dbReference>
<keyword evidence="1" id="KW-0175">Coiled coil</keyword>
<dbReference type="PROSITE" id="PS50033">
    <property type="entry name" value="UBX"/>
    <property type="match status" value="1"/>
</dbReference>
<feature type="compositionally biased region" description="Low complexity" evidence="2">
    <location>
        <begin position="241"/>
        <end position="250"/>
    </location>
</feature>
<name>A0A7R9U6G3_9STRA</name>
<dbReference type="InterPro" id="IPR009060">
    <property type="entry name" value="UBA-like_sf"/>
</dbReference>
<dbReference type="GO" id="GO:0005783">
    <property type="term" value="C:endoplasmic reticulum"/>
    <property type="evidence" value="ECO:0007669"/>
    <property type="project" value="TreeGrafter"/>
</dbReference>
<dbReference type="InterPro" id="IPR001012">
    <property type="entry name" value="UBX_dom"/>
</dbReference>
<dbReference type="InterPro" id="IPR036249">
    <property type="entry name" value="Thioredoxin-like_sf"/>
</dbReference>
<dbReference type="Gene3D" id="1.10.8.10">
    <property type="entry name" value="DNA helicase RuvA subunit, C-terminal domain"/>
    <property type="match status" value="1"/>
</dbReference>
<dbReference type="PANTHER" id="PTHR23322">
    <property type="entry name" value="FAS-ASSOCIATED PROTEIN"/>
    <property type="match status" value="1"/>
</dbReference>
<dbReference type="Pfam" id="PF14555">
    <property type="entry name" value="UBA_4"/>
    <property type="match status" value="1"/>
</dbReference>
<dbReference type="CDD" id="cd01767">
    <property type="entry name" value="UBX"/>
    <property type="match status" value="1"/>
</dbReference>
<evidence type="ECO:0000256" key="2">
    <source>
        <dbReference type="SAM" id="MobiDB-lite"/>
    </source>
</evidence>
<dbReference type="InterPro" id="IPR006577">
    <property type="entry name" value="UAS"/>
</dbReference>
<proteinExistence type="predicted"/>
<dbReference type="SUPFAM" id="SSF54236">
    <property type="entry name" value="Ubiquitin-like"/>
    <property type="match status" value="1"/>
</dbReference>
<dbReference type="InterPro" id="IPR050730">
    <property type="entry name" value="UBX_domain-protein"/>
</dbReference>
<dbReference type="SUPFAM" id="SSF46934">
    <property type="entry name" value="UBA-like"/>
    <property type="match status" value="1"/>
</dbReference>
<reference evidence="4" key="1">
    <citation type="submission" date="2021-01" db="EMBL/GenBank/DDBJ databases">
        <authorList>
            <person name="Corre E."/>
            <person name="Pelletier E."/>
            <person name="Niang G."/>
            <person name="Scheremetjew M."/>
            <person name="Finn R."/>
            <person name="Kale V."/>
            <person name="Holt S."/>
            <person name="Cochrane G."/>
            <person name="Meng A."/>
            <person name="Brown T."/>
            <person name="Cohen L."/>
        </authorList>
    </citation>
    <scope>NUCLEOTIDE SEQUENCE</scope>
    <source>
        <strain evidence="4">CCMP2078</strain>
    </source>
</reference>
<dbReference type="Gene3D" id="3.10.20.90">
    <property type="entry name" value="Phosphatidylinositol 3-kinase Catalytic Subunit, Chain A, domain 1"/>
    <property type="match status" value="1"/>
</dbReference>
<sequence length="468" mass="52088">MDESRQRMIDEFRSISNMAEEEAIVAMLEMHNWDLDSAVNAFLAGNFDAPPETPDLARVDEMATETDVLADDGDDSADEDPAAETQRRELARQAPNEGLGALIGRVLASWAWPLDWLTNADKEPADARAAARLLRAKLGLEYAGELPNGFDGAFHGAADLASGDGKFLLVYLHSDHHEDTPAFVQGVLQNEHMRTFINSNLVLWSASCHHAEGASFEERFKVTTYPFLALLLCHPGRRAGTVSSNSLGSSSSGGGSRTGRQSVSAEVVGRMEGRGVLTPEPVMNWLTSTMLSFQNHLDDMRRQREQTQRDTELRAEQERNFQEALEADQRRQREAAEAREREEEAARLEAQRQAEREEEERRALEEAKAALCRKRDAIGEEPPAGPGVTRLRFQFPNGQKVTRRFQQDETVGSVKTFLEVHCADNDFALQTLGISSSHPKRDYDNDSETLVECGLHPQAALFVRDLDA</sequence>